<gene>
    <name evidence="4" type="ORF">SAMN05192529_106145</name>
</gene>
<proteinExistence type="predicted"/>
<evidence type="ECO:0000259" key="2">
    <source>
        <dbReference type="PROSITE" id="PS50110"/>
    </source>
</evidence>
<dbReference type="SMART" id="SM00850">
    <property type="entry name" value="LytTR"/>
    <property type="match status" value="1"/>
</dbReference>
<dbReference type="InterPro" id="IPR001789">
    <property type="entry name" value="Sig_transdc_resp-reg_receiver"/>
</dbReference>
<dbReference type="RefSeq" id="WP_091395773.1">
    <property type="nucleotide sequence ID" value="NZ_FNQY01000006.1"/>
</dbReference>
<dbReference type="Gene3D" id="2.40.50.1020">
    <property type="entry name" value="LytTr DNA-binding domain"/>
    <property type="match status" value="1"/>
</dbReference>
<dbReference type="OrthoDB" id="1646880at2"/>
<keyword evidence="4" id="KW-0238">DNA-binding</keyword>
<dbReference type="SUPFAM" id="SSF52172">
    <property type="entry name" value="CheY-like"/>
    <property type="match status" value="1"/>
</dbReference>
<name>A0A1H3XUX5_9BACT</name>
<feature type="domain" description="HTH LytTR-type" evidence="3">
    <location>
        <begin position="132"/>
        <end position="232"/>
    </location>
</feature>
<dbReference type="STRING" id="551991.SAMN05192529_106145"/>
<feature type="domain" description="Response regulatory" evidence="2">
    <location>
        <begin position="3"/>
        <end position="114"/>
    </location>
</feature>
<sequence>MIKCIIIDDEPLAIEILKDFIERTPETTLEASFVSATQALAFVEQSDAELVFLDVQMPDLNGMDFLKHLTRKPMVILTTAYQQFAVQGYQYDVVGFLEKPIAYGQFLTVIQKVRKKLEETALAEKASGHNFLFVRTEYKLMKINFEDILFIEGMKDYSKIYIKQKDKPIITLQNLKSFEEKLPATHFVRVHRSYIISVAHIEMIHKSSVMIGQHELPISDGFREQLNKIIQLHS</sequence>
<dbReference type="Pfam" id="PF04397">
    <property type="entry name" value="LytTR"/>
    <property type="match status" value="1"/>
</dbReference>
<dbReference type="PROSITE" id="PS50110">
    <property type="entry name" value="RESPONSE_REGULATORY"/>
    <property type="match status" value="1"/>
</dbReference>
<accession>A0A1H3XUX5</accession>
<dbReference type="GO" id="GO:0000156">
    <property type="term" value="F:phosphorelay response regulator activity"/>
    <property type="evidence" value="ECO:0007669"/>
    <property type="project" value="InterPro"/>
</dbReference>
<dbReference type="SMART" id="SM00448">
    <property type="entry name" value="REC"/>
    <property type="match status" value="1"/>
</dbReference>
<evidence type="ECO:0000259" key="3">
    <source>
        <dbReference type="PROSITE" id="PS50930"/>
    </source>
</evidence>
<evidence type="ECO:0000256" key="1">
    <source>
        <dbReference type="PROSITE-ProRule" id="PRU00169"/>
    </source>
</evidence>
<dbReference type="GO" id="GO:0003677">
    <property type="term" value="F:DNA binding"/>
    <property type="evidence" value="ECO:0007669"/>
    <property type="project" value="UniProtKB-KW"/>
</dbReference>
<keyword evidence="5" id="KW-1185">Reference proteome</keyword>
<dbReference type="PANTHER" id="PTHR37299:SF1">
    <property type="entry name" value="STAGE 0 SPORULATION PROTEIN A HOMOLOG"/>
    <property type="match status" value="1"/>
</dbReference>
<dbReference type="Proteomes" id="UP000199041">
    <property type="component" value="Unassembled WGS sequence"/>
</dbReference>
<dbReference type="InterPro" id="IPR046947">
    <property type="entry name" value="LytR-like"/>
</dbReference>
<dbReference type="Pfam" id="PF00072">
    <property type="entry name" value="Response_reg"/>
    <property type="match status" value="1"/>
</dbReference>
<organism evidence="4 5">
    <name type="scientific">Arachidicoccus rhizosphaerae</name>
    <dbReference type="NCBI Taxonomy" id="551991"/>
    <lineage>
        <taxon>Bacteria</taxon>
        <taxon>Pseudomonadati</taxon>
        <taxon>Bacteroidota</taxon>
        <taxon>Chitinophagia</taxon>
        <taxon>Chitinophagales</taxon>
        <taxon>Chitinophagaceae</taxon>
        <taxon>Arachidicoccus</taxon>
    </lineage>
</organism>
<evidence type="ECO:0000313" key="5">
    <source>
        <dbReference type="Proteomes" id="UP000199041"/>
    </source>
</evidence>
<dbReference type="InterPro" id="IPR007492">
    <property type="entry name" value="LytTR_DNA-bd_dom"/>
</dbReference>
<dbReference type="Gene3D" id="3.40.50.2300">
    <property type="match status" value="1"/>
</dbReference>
<dbReference type="PANTHER" id="PTHR37299">
    <property type="entry name" value="TRANSCRIPTIONAL REGULATOR-RELATED"/>
    <property type="match status" value="1"/>
</dbReference>
<dbReference type="PROSITE" id="PS50930">
    <property type="entry name" value="HTH_LYTTR"/>
    <property type="match status" value="1"/>
</dbReference>
<dbReference type="EMBL" id="FNQY01000006">
    <property type="protein sequence ID" value="SEA03239.1"/>
    <property type="molecule type" value="Genomic_DNA"/>
</dbReference>
<evidence type="ECO:0000313" key="4">
    <source>
        <dbReference type="EMBL" id="SEA03239.1"/>
    </source>
</evidence>
<dbReference type="InterPro" id="IPR011006">
    <property type="entry name" value="CheY-like_superfamily"/>
</dbReference>
<feature type="modified residue" description="4-aspartylphosphate" evidence="1">
    <location>
        <position position="54"/>
    </location>
</feature>
<dbReference type="AlphaFoldDB" id="A0A1H3XUX5"/>
<reference evidence="4 5" key="1">
    <citation type="submission" date="2016-10" db="EMBL/GenBank/DDBJ databases">
        <authorList>
            <person name="de Groot N.N."/>
        </authorList>
    </citation>
    <scope>NUCLEOTIDE SEQUENCE [LARGE SCALE GENOMIC DNA]</scope>
    <source>
        <strain evidence="4 5">Vu-144</strain>
    </source>
</reference>
<keyword evidence="1" id="KW-0597">Phosphoprotein</keyword>
<protein>
    <submittedName>
        <fullName evidence="4">DNA-binding response regulator, LytR/AlgR family</fullName>
    </submittedName>
</protein>